<evidence type="ECO:0000256" key="3">
    <source>
        <dbReference type="ARBA" id="ARBA00022989"/>
    </source>
</evidence>
<dbReference type="PANTHER" id="PTHR36985:SF1">
    <property type="entry name" value="TRANSLOCATION AND ASSEMBLY MODULE SUBUNIT TAMB"/>
    <property type="match status" value="1"/>
</dbReference>
<keyword evidence="9" id="KW-1185">Reference proteome</keyword>
<evidence type="ECO:0000259" key="7">
    <source>
        <dbReference type="Pfam" id="PF04357"/>
    </source>
</evidence>
<dbReference type="EMBL" id="PXYI01000002">
    <property type="protein sequence ID" value="PSJ41743.1"/>
    <property type="molecule type" value="Genomic_DNA"/>
</dbReference>
<keyword evidence="3 6" id="KW-1133">Transmembrane helix</keyword>
<comment type="caution">
    <text evidence="8">The sequence shown here is derived from an EMBL/GenBank/DDBJ whole genome shotgun (WGS) entry which is preliminary data.</text>
</comment>
<evidence type="ECO:0000256" key="4">
    <source>
        <dbReference type="ARBA" id="ARBA00023136"/>
    </source>
</evidence>
<organism evidence="8 9">
    <name type="scientific">Allosphingosinicella deserti</name>
    <dbReference type="NCBI Taxonomy" id="2116704"/>
    <lineage>
        <taxon>Bacteria</taxon>
        <taxon>Pseudomonadati</taxon>
        <taxon>Pseudomonadota</taxon>
        <taxon>Alphaproteobacteria</taxon>
        <taxon>Sphingomonadales</taxon>
        <taxon>Sphingomonadaceae</taxon>
        <taxon>Allosphingosinicella</taxon>
    </lineage>
</organism>
<keyword evidence="2 6" id="KW-0812">Transmembrane</keyword>
<proteinExistence type="predicted"/>
<name>A0A2P7QUW2_9SPHN</name>
<reference evidence="8 9" key="1">
    <citation type="submission" date="2018-03" db="EMBL/GenBank/DDBJ databases">
        <title>The draft genome of Sphingosinicella sp. GL-C-18.</title>
        <authorList>
            <person name="Liu L."/>
            <person name="Li L."/>
            <person name="Liang L."/>
            <person name="Zhang X."/>
            <person name="Wang T."/>
        </authorList>
    </citation>
    <scope>NUCLEOTIDE SEQUENCE [LARGE SCALE GENOMIC DNA]</scope>
    <source>
        <strain evidence="8 9">GL-C-18</strain>
    </source>
</reference>
<dbReference type="GO" id="GO:0097347">
    <property type="term" value="C:TAM protein secretion complex"/>
    <property type="evidence" value="ECO:0007669"/>
    <property type="project" value="TreeGrafter"/>
</dbReference>
<evidence type="ECO:0000256" key="6">
    <source>
        <dbReference type="SAM" id="Phobius"/>
    </source>
</evidence>
<evidence type="ECO:0000256" key="5">
    <source>
        <dbReference type="SAM" id="MobiDB-lite"/>
    </source>
</evidence>
<evidence type="ECO:0000256" key="1">
    <source>
        <dbReference type="ARBA" id="ARBA00004167"/>
    </source>
</evidence>
<evidence type="ECO:0000256" key="2">
    <source>
        <dbReference type="ARBA" id="ARBA00022692"/>
    </source>
</evidence>
<feature type="transmembrane region" description="Helical" evidence="6">
    <location>
        <begin position="33"/>
        <end position="52"/>
    </location>
</feature>
<dbReference type="Pfam" id="PF04357">
    <property type="entry name" value="TamB"/>
    <property type="match status" value="1"/>
</dbReference>
<evidence type="ECO:0000313" key="9">
    <source>
        <dbReference type="Proteomes" id="UP000241167"/>
    </source>
</evidence>
<accession>A0A2P7QUW2</accession>
<dbReference type="InterPro" id="IPR007452">
    <property type="entry name" value="TamB_C"/>
</dbReference>
<dbReference type="Proteomes" id="UP000241167">
    <property type="component" value="Unassembled WGS sequence"/>
</dbReference>
<dbReference type="RefSeq" id="WP_106511909.1">
    <property type="nucleotide sequence ID" value="NZ_PXYI01000002.1"/>
</dbReference>
<feature type="domain" description="Translocation and assembly module TamB C-terminal" evidence="7">
    <location>
        <begin position="1066"/>
        <end position="1415"/>
    </location>
</feature>
<dbReference type="PANTHER" id="PTHR36985">
    <property type="entry name" value="TRANSLOCATION AND ASSEMBLY MODULE SUBUNIT TAMB"/>
    <property type="match status" value="1"/>
</dbReference>
<protein>
    <recommendedName>
        <fullName evidence="7">Translocation and assembly module TamB C-terminal domain-containing protein</fullName>
    </recommendedName>
</protein>
<dbReference type="GO" id="GO:0005886">
    <property type="term" value="C:plasma membrane"/>
    <property type="evidence" value="ECO:0007669"/>
    <property type="project" value="InterPro"/>
</dbReference>
<evidence type="ECO:0000313" key="8">
    <source>
        <dbReference type="EMBL" id="PSJ41743.1"/>
    </source>
</evidence>
<gene>
    <name evidence="8" type="ORF">C7I55_05515</name>
</gene>
<feature type="compositionally biased region" description="Pro residues" evidence="5">
    <location>
        <begin position="12"/>
        <end position="21"/>
    </location>
</feature>
<keyword evidence="4 6" id="KW-0472">Membrane</keyword>
<dbReference type="OrthoDB" id="7784409at2"/>
<feature type="region of interest" description="Disordered" evidence="5">
    <location>
        <begin position="1"/>
        <end position="27"/>
    </location>
</feature>
<sequence length="1415" mass="148198">MADEGPIDTVPDPVPAAAPPPRARHRGRTAAKWTGMGLLGLLVLLGGFFVWLNSSLGHRYVVRQINNLEMASGLDIDVGRIEGSLLGTLTVHDIQLKDPKGLFFTAPEAELDWRPLAYFRNHIDIRALNIPQARLYRLPELRPGSDPNAPLLPDIDIDVGRFQVGRIMVDPAVTGYRHLLGLSGRAKIADGRAQVALDAGALAAPKLPGGDKLVLRLDAVPAANRLGIGLRVEAPGNGFVANLTGFKQPIAALVTGSGTWANWQGRARAAVAGKPFANIAIGGRDGTFSFNGPVQPGTLLPEGPARRLFSSVQLGLVTTFAERRADLRLRLNSSAAALAAEGRVDLAQNRFQDLKLAGRLLQPGAIAPNLAARNLQASAVLNGAFATPVVAYDVKADAVGFNGTILEGFTARGRAQVDSDRIRVPVSARARRVTGLDPSVGGLLTNVAADGTVFVSGTRIVSDDLRVRSDRLNATIVLAGDIARGQYRAGVQGTLDNYQLDGVGLLDITTNMNVTSGPGGFGLAGRVAIKTERIDNSSARDFLGGNATASARVAMNPSGAIVLNDIRVNSPGLRVTSGNGTWRPDGRIDFRVAGVSRDYGPLAVVVSGSVDRPQVQLRAASPGFGVGLRNVSATIRATGGGYRINATGESQYGPFSADVTVLAGRTLSVDVHRVLFAGMTFTGRVTQTAAGPFAGMLTMTGQGMNGTIRLAAEGGYQRADVDALANNAQIPGETPILIERGIVRATAILYPDAPHIVGDAQFAGVRSDNFNLVRGRARADYRGGRGTAQLFAEGSSGVPFRIAANAALSPDLYRVALQGQANNIPFRLARPAEVRPVAGGGWQLAPAQLVLPQGNVLLAGRFGGAGGTSVQSRLNDFDLSILNAFSPGLGIGGRVSGSLDFAQPNSNSFPRADARLNIAGFTRTGLATRSPPVDLALAGALRPEGGSVAAVIRRGGNVVGRAQVRLQPVSSAAGGWMERLLAAPLAGGIRYNGPADVLWSFTGMTSQQLSGPIGIAADFSGRVQAPQLTGVIRANNLIFTDETYGTRITNLAVQGRFTSSTLEIDRLSGRAGDGTIEGQGRIGFAANAGFPMDIRATLNNARLARSDNIGATVSGTVTVTNSRANGALISGDLNIPNLRYQFVRQGAAQVVELQGVRRKGDPLPTPGEQVEAASGTPSIWKLDLRVRADNQLFISGMGLESEWEADLRIQGTSATPTIVGEAEVLRGTFSFSGRRFDLTQGRIDFTGTRPPNPRLNIVASADVDDVTVNINVTGSATNPQIAFTSQPALPQDELLSRILFGGSISEISALQAVQLASSLNALRGGGGGLNPLGKLRSGSGLDRLRVLGADETTGRGTSVAAGFYISNDIYLELITDARGFTATQIEVALSRALSVLFQAGSAGTSSLNARYRKQY</sequence>
<comment type="subcellular location">
    <subcellularLocation>
        <location evidence="1">Membrane</location>
        <topology evidence="1">Single-pass membrane protein</topology>
    </subcellularLocation>
</comment>
<dbReference type="GO" id="GO:0009306">
    <property type="term" value="P:protein secretion"/>
    <property type="evidence" value="ECO:0007669"/>
    <property type="project" value="InterPro"/>
</dbReference>